<evidence type="ECO:0000256" key="6">
    <source>
        <dbReference type="ARBA" id="ARBA00023136"/>
    </source>
</evidence>
<feature type="transmembrane region" description="Helical" evidence="7">
    <location>
        <begin position="150"/>
        <end position="172"/>
    </location>
</feature>
<evidence type="ECO:0000256" key="1">
    <source>
        <dbReference type="ARBA" id="ARBA00004141"/>
    </source>
</evidence>
<keyword evidence="4 7" id="KW-0812">Transmembrane</keyword>
<comment type="similarity">
    <text evidence="2">Belongs to the major facilitator superfamily. Sugar transporter (TC 2.A.1.1) family.</text>
</comment>
<feature type="transmembrane region" description="Helical" evidence="7">
    <location>
        <begin position="433"/>
        <end position="452"/>
    </location>
</feature>
<keyword evidence="10" id="KW-1185">Reference proteome</keyword>
<dbReference type="Gene3D" id="1.20.1250.20">
    <property type="entry name" value="MFS general substrate transporter like domains"/>
    <property type="match status" value="1"/>
</dbReference>
<dbReference type="SUPFAM" id="SSF103473">
    <property type="entry name" value="MFS general substrate transporter"/>
    <property type="match status" value="1"/>
</dbReference>
<evidence type="ECO:0000256" key="3">
    <source>
        <dbReference type="ARBA" id="ARBA00022448"/>
    </source>
</evidence>
<protein>
    <recommendedName>
        <fullName evidence="8">Major facilitator superfamily (MFS) profile domain-containing protein</fullName>
    </recommendedName>
</protein>
<dbReference type="AlphaFoldDB" id="A0AAD5Y1D1"/>
<feature type="transmembrane region" description="Helical" evidence="7">
    <location>
        <begin position="338"/>
        <end position="360"/>
    </location>
</feature>
<dbReference type="EMBL" id="JADGKB010000094">
    <property type="protein sequence ID" value="KAJ3254028.1"/>
    <property type="molecule type" value="Genomic_DNA"/>
</dbReference>
<comment type="subcellular location">
    <subcellularLocation>
        <location evidence="1">Membrane</location>
        <topology evidence="1">Multi-pass membrane protein</topology>
    </subcellularLocation>
</comment>
<dbReference type="GO" id="GO:0005351">
    <property type="term" value="F:carbohydrate:proton symporter activity"/>
    <property type="evidence" value="ECO:0007669"/>
    <property type="project" value="TreeGrafter"/>
</dbReference>
<evidence type="ECO:0000256" key="7">
    <source>
        <dbReference type="SAM" id="Phobius"/>
    </source>
</evidence>
<evidence type="ECO:0000313" key="9">
    <source>
        <dbReference type="EMBL" id="KAJ3254028.1"/>
    </source>
</evidence>
<comment type="caution">
    <text evidence="9">The sequence shown here is derived from an EMBL/GenBank/DDBJ whole genome shotgun (WGS) entry which is preliminary data.</text>
</comment>
<feature type="transmembrane region" description="Helical" evidence="7">
    <location>
        <begin position="366"/>
        <end position="386"/>
    </location>
</feature>
<feature type="transmembrane region" description="Helical" evidence="7">
    <location>
        <begin position="12"/>
        <end position="40"/>
    </location>
</feature>
<evidence type="ECO:0000256" key="2">
    <source>
        <dbReference type="ARBA" id="ARBA00010992"/>
    </source>
</evidence>
<dbReference type="InterPro" id="IPR036259">
    <property type="entry name" value="MFS_trans_sf"/>
</dbReference>
<sequence length="496" mass="54819">MSRQLDTWNKGFVSLYFACFIAFLNSAINGYDLSLMSSIIVMKPFKAVFGEISIDADPNFLAWFIGLLQLGSVIGTVFVGPIANYFGRVRTMALGSTIIIAGALLEILPKSLVTLQLGRFMIGFGVVFVTTAAPTYVVEVAHPSFRGRAGAVYNTGWSVGSIPAAVITFAFANTETDVAWQIPLFVQCVFSGIVLLGCFIIPESPRWLMSKGRVEEARQFFIKYHADGDATDPIIDEQIKAFEEMQKENENTITTYFGLFGTSTLRYQMLLLFLVAFFTQYAGNYVSGYYIQQILPYLGVDKDNTFQTLLFNVITQIIGCLAGFAGASQADSKNRRTLLTAGAVTTAVCMAGLTLFCGVYDATQAAVWGIIAFLFIQAFSIGYSFCYTPLQSLYCVEILSYNARATGMAFEQLLVNAVAYLQNYILSNGANKLAWRFFGFYVVVDIIAALTYQKYFPETKGRTLEEIEQIFEDPRGCVPASIEYSKKDVEKPAAKK</sequence>
<dbReference type="InterPro" id="IPR020846">
    <property type="entry name" value="MFS_dom"/>
</dbReference>
<dbReference type="FunFam" id="1.20.1250.20:FF:000134">
    <property type="entry name" value="MFS sugar transporter protein"/>
    <property type="match status" value="1"/>
</dbReference>
<feature type="transmembrane region" description="Helical" evidence="7">
    <location>
        <begin position="178"/>
        <end position="201"/>
    </location>
</feature>
<dbReference type="PANTHER" id="PTHR48022">
    <property type="entry name" value="PLASTIDIC GLUCOSE TRANSPORTER 4"/>
    <property type="match status" value="1"/>
</dbReference>
<evidence type="ECO:0000259" key="8">
    <source>
        <dbReference type="PROSITE" id="PS50850"/>
    </source>
</evidence>
<keyword evidence="6 7" id="KW-0472">Membrane</keyword>
<dbReference type="Proteomes" id="UP001210925">
    <property type="component" value="Unassembled WGS sequence"/>
</dbReference>
<dbReference type="InterPro" id="IPR050360">
    <property type="entry name" value="MFS_Sugar_Transporters"/>
</dbReference>
<dbReference type="PANTHER" id="PTHR48022:SF79">
    <property type="entry name" value="LACTOSE PERMEASE, PUTATIVE (AFU_ORTHOLOGUE AFUA_6G01860)-RELATED"/>
    <property type="match status" value="1"/>
</dbReference>
<feature type="transmembrane region" description="Helical" evidence="7">
    <location>
        <begin position="60"/>
        <end position="79"/>
    </location>
</feature>
<feature type="transmembrane region" description="Helical" evidence="7">
    <location>
        <begin position="269"/>
        <end position="286"/>
    </location>
</feature>
<feature type="transmembrane region" description="Helical" evidence="7">
    <location>
        <begin position="91"/>
        <end position="108"/>
    </location>
</feature>
<reference evidence="9" key="1">
    <citation type="submission" date="2020-05" db="EMBL/GenBank/DDBJ databases">
        <title>Phylogenomic resolution of chytrid fungi.</title>
        <authorList>
            <person name="Stajich J.E."/>
            <person name="Amses K."/>
            <person name="Simmons R."/>
            <person name="Seto K."/>
            <person name="Myers J."/>
            <person name="Bonds A."/>
            <person name="Quandt C.A."/>
            <person name="Barry K."/>
            <person name="Liu P."/>
            <person name="Grigoriev I."/>
            <person name="Longcore J.E."/>
            <person name="James T.Y."/>
        </authorList>
    </citation>
    <scope>NUCLEOTIDE SEQUENCE</scope>
    <source>
        <strain evidence="9">PLAUS21</strain>
    </source>
</reference>
<dbReference type="InterPro" id="IPR005828">
    <property type="entry name" value="MFS_sugar_transport-like"/>
</dbReference>
<organism evidence="9 10">
    <name type="scientific">Boothiomyces macroporosus</name>
    <dbReference type="NCBI Taxonomy" id="261099"/>
    <lineage>
        <taxon>Eukaryota</taxon>
        <taxon>Fungi</taxon>
        <taxon>Fungi incertae sedis</taxon>
        <taxon>Chytridiomycota</taxon>
        <taxon>Chytridiomycota incertae sedis</taxon>
        <taxon>Chytridiomycetes</taxon>
        <taxon>Rhizophydiales</taxon>
        <taxon>Terramycetaceae</taxon>
        <taxon>Boothiomyces</taxon>
    </lineage>
</organism>
<evidence type="ECO:0000256" key="4">
    <source>
        <dbReference type="ARBA" id="ARBA00022692"/>
    </source>
</evidence>
<feature type="transmembrane region" description="Helical" evidence="7">
    <location>
        <begin position="120"/>
        <end position="138"/>
    </location>
</feature>
<accession>A0AAD5Y1D1</accession>
<proteinExistence type="inferred from homology"/>
<gene>
    <name evidence="9" type="ORF">HK103_007567</name>
</gene>
<dbReference type="Pfam" id="PF00083">
    <property type="entry name" value="Sugar_tr"/>
    <property type="match status" value="1"/>
</dbReference>
<keyword evidence="3" id="KW-0813">Transport</keyword>
<feature type="transmembrane region" description="Helical" evidence="7">
    <location>
        <begin position="306"/>
        <end position="326"/>
    </location>
</feature>
<name>A0AAD5Y1D1_9FUNG</name>
<feature type="domain" description="Major facilitator superfamily (MFS) profile" evidence="8">
    <location>
        <begin position="18"/>
        <end position="460"/>
    </location>
</feature>
<evidence type="ECO:0000256" key="5">
    <source>
        <dbReference type="ARBA" id="ARBA00022989"/>
    </source>
</evidence>
<evidence type="ECO:0000313" key="10">
    <source>
        <dbReference type="Proteomes" id="UP001210925"/>
    </source>
</evidence>
<dbReference type="PROSITE" id="PS50850">
    <property type="entry name" value="MFS"/>
    <property type="match status" value="1"/>
</dbReference>
<dbReference type="GO" id="GO:0016020">
    <property type="term" value="C:membrane"/>
    <property type="evidence" value="ECO:0007669"/>
    <property type="project" value="UniProtKB-SubCell"/>
</dbReference>
<keyword evidence="5 7" id="KW-1133">Transmembrane helix</keyword>